<organism evidence="1 2">
    <name type="scientific">Gonium pectorale</name>
    <name type="common">Green alga</name>
    <dbReference type="NCBI Taxonomy" id="33097"/>
    <lineage>
        <taxon>Eukaryota</taxon>
        <taxon>Viridiplantae</taxon>
        <taxon>Chlorophyta</taxon>
        <taxon>core chlorophytes</taxon>
        <taxon>Chlorophyceae</taxon>
        <taxon>CS clade</taxon>
        <taxon>Chlamydomonadales</taxon>
        <taxon>Volvocaceae</taxon>
        <taxon>Gonium</taxon>
    </lineage>
</organism>
<proteinExistence type="predicted"/>
<dbReference type="Proteomes" id="UP000075714">
    <property type="component" value="Unassembled WGS sequence"/>
</dbReference>
<dbReference type="EMBL" id="LSYV01000073">
    <property type="protein sequence ID" value="KXZ44145.1"/>
    <property type="molecule type" value="Genomic_DNA"/>
</dbReference>
<reference evidence="2" key="1">
    <citation type="journal article" date="2016" name="Nat. Commun.">
        <title>The Gonium pectorale genome demonstrates co-option of cell cycle regulation during the evolution of multicellularity.</title>
        <authorList>
            <person name="Hanschen E.R."/>
            <person name="Marriage T.N."/>
            <person name="Ferris P.J."/>
            <person name="Hamaji T."/>
            <person name="Toyoda A."/>
            <person name="Fujiyama A."/>
            <person name="Neme R."/>
            <person name="Noguchi H."/>
            <person name="Minakuchi Y."/>
            <person name="Suzuki M."/>
            <person name="Kawai-Toyooka H."/>
            <person name="Smith D.R."/>
            <person name="Sparks H."/>
            <person name="Anderson J."/>
            <person name="Bakaric R."/>
            <person name="Luria V."/>
            <person name="Karger A."/>
            <person name="Kirschner M.W."/>
            <person name="Durand P.M."/>
            <person name="Michod R.E."/>
            <person name="Nozaki H."/>
            <person name="Olson B.J."/>
        </authorList>
    </citation>
    <scope>NUCLEOTIDE SEQUENCE [LARGE SCALE GENOMIC DNA]</scope>
    <source>
        <strain evidence="2">NIES-2863</strain>
    </source>
</reference>
<accession>A0A150G3Q4</accession>
<evidence type="ECO:0000313" key="1">
    <source>
        <dbReference type="EMBL" id="KXZ44145.1"/>
    </source>
</evidence>
<dbReference type="AlphaFoldDB" id="A0A150G3Q4"/>
<gene>
    <name evidence="1" type="ORF">GPECTOR_72g592</name>
</gene>
<name>A0A150G3Q4_GONPE</name>
<protein>
    <submittedName>
        <fullName evidence="1">Uncharacterized protein</fullName>
    </submittedName>
</protein>
<evidence type="ECO:0000313" key="2">
    <source>
        <dbReference type="Proteomes" id="UP000075714"/>
    </source>
</evidence>
<keyword evidence="2" id="KW-1185">Reference proteome</keyword>
<dbReference type="OrthoDB" id="561107at2759"/>
<sequence length="131" mass="13697">MIGALKAEVANMLAGAEPPPPPSAAVVGAKLSPILATTDSLAPSTALEYHTKIYKVVSMLALQASNSFATDPEKARFSLAVLLTFAKVAVQAADNLGLQQGCSLNMMEIHQQHGDDVYNKSATEAMLATAR</sequence>
<comment type="caution">
    <text evidence="1">The sequence shown here is derived from an EMBL/GenBank/DDBJ whole genome shotgun (WGS) entry which is preliminary data.</text>
</comment>